<dbReference type="InterPro" id="IPR029044">
    <property type="entry name" value="Nucleotide-diphossugar_trans"/>
</dbReference>
<sequence length="352" mass="37309">MIVLIPSYEPDGRLPQLVADLGGTAPVVVVDDGSGPAYGPVFAECARRGAVIVTHPENRGKGAALKTGFAYAGTHFPGESVVCADSDGQHSPVDILRVADELADGEADLVLGARLFTGEVPLRSRFGNAVTGRLFAAATRRRLIDTQTGLRAVPARSLAWLCSIPGDRFEYELRVLLRAVADGLTIREVEIATIYLDENASSHFRPARDSVMIYRQLFAFVASSLVGFALDATLLFAGVALTGNVTASAVGARLLSGTANFTMNRRWAFRSGGTQAPLWRSVRRYAALAAVILAANVLLLHALSGLLGSLLLAKLGTEVALFVASFLIQRTGVFAPARTPKPRSADREPAGV</sequence>
<comment type="similarity">
    <text evidence="2">Belongs to the glycosyltransferase 2 family.</text>
</comment>
<dbReference type="Proteomes" id="UP001501475">
    <property type="component" value="Unassembled WGS sequence"/>
</dbReference>
<evidence type="ECO:0000259" key="7">
    <source>
        <dbReference type="Pfam" id="PF00535"/>
    </source>
</evidence>
<feature type="transmembrane region" description="Helical" evidence="6">
    <location>
        <begin position="285"/>
        <end position="313"/>
    </location>
</feature>
<dbReference type="InterPro" id="IPR007267">
    <property type="entry name" value="GtrA_DPMS_TM"/>
</dbReference>
<dbReference type="Gene3D" id="3.90.550.10">
    <property type="entry name" value="Spore Coat Polysaccharide Biosynthesis Protein SpsA, Chain A"/>
    <property type="match status" value="1"/>
</dbReference>
<comment type="caution">
    <text evidence="9">The sequence shown here is derived from an EMBL/GenBank/DDBJ whole genome shotgun (WGS) entry which is preliminary data.</text>
</comment>
<protein>
    <submittedName>
        <fullName evidence="9">Bifunctional glycosyltransferase family 2/GtrA family protein</fullName>
    </submittedName>
</protein>
<feature type="domain" description="GtrA/DPMS transmembrane" evidence="8">
    <location>
        <begin position="220"/>
        <end position="334"/>
    </location>
</feature>
<evidence type="ECO:0000256" key="2">
    <source>
        <dbReference type="ARBA" id="ARBA00006739"/>
    </source>
</evidence>
<dbReference type="SUPFAM" id="SSF53448">
    <property type="entry name" value="Nucleotide-diphospho-sugar transferases"/>
    <property type="match status" value="1"/>
</dbReference>
<keyword evidence="10" id="KW-1185">Reference proteome</keyword>
<dbReference type="PANTHER" id="PTHR48090:SF7">
    <property type="entry name" value="RFBJ PROTEIN"/>
    <property type="match status" value="1"/>
</dbReference>
<evidence type="ECO:0000256" key="4">
    <source>
        <dbReference type="ARBA" id="ARBA00022989"/>
    </source>
</evidence>
<organism evidence="9 10">
    <name type="scientific">Nostocoides vanveenii</name>
    <dbReference type="NCBI Taxonomy" id="330835"/>
    <lineage>
        <taxon>Bacteria</taxon>
        <taxon>Bacillati</taxon>
        <taxon>Actinomycetota</taxon>
        <taxon>Actinomycetes</taxon>
        <taxon>Micrococcales</taxon>
        <taxon>Intrasporangiaceae</taxon>
        <taxon>Nostocoides</taxon>
    </lineage>
</organism>
<keyword evidence="3 6" id="KW-0812">Transmembrane</keyword>
<comment type="subcellular location">
    <subcellularLocation>
        <location evidence="1">Membrane</location>
        <topology evidence="1">Multi-pass membrane protein</topology>
    </subcellularLocation>
</comment>
<gene>
    <name evidence="9" type="ORF">GCM10009810_05300</name>
</gene>
<keyword evidence="5 6" id="KW-0472">Membrane</keyword>
<dbReference type="EMBL" id="BAAAPN010000015">
    <property type="protein sequence ID" value="GAA1747653.1"/>
    <property type="molecule type" value="Genomic_DNA"/>
</dbReference>
<dbReference type="Pfam" id="PF00535">
    <property type="entry name" value="Glycos_transf_2"/>
    <property type="match status" value="1"/>
</dbReference>
<evidence type="ECO:0000256" key="3">
    <source>
        <dbReference type="ARBA" id="ARBA00022692"/>
    </source>
</evidence>
<dbReference type="Pfam" id="PF04138">
    <property type="entry name" value="GtrA_DPMS_TM"/>
    <property type="match status" value="1"/>
</dbReference>
<evidence type="ECO:0000256" key="1">
    <source>
        <dbReference type="ARBA" id="ARBA00004141"/>
    </source>
</evidence>
<dbReference type="PANTHER" id="PTHR48090">
    <property type="entry name" value="UNDECAPRENYL-PHOSPHATE 4-DEOXY-4-FORMAMIDO-L-ARABINOSE TRANSFERASE-RELATED"/>
    <property type="match status" value="1"/>
</dbReference>
<name>A0ABN2K3L5_9MICO</name>
<dbReference type="InterPro" id="IPR001173">
    <property type="entry name" value="Glyco_trans_2-like"/>
</dbReference>
<feature type="domain" description="Glycosyltransferase 2-like" evidence="7">
    <location>
        <begin position="13"/>
        <end position="127"/>
    </location>
</feature>
<keyword evidence="4 6" id="KW-1133">Transmembrane helix</keyword>
<proteinExistence type="inferred from homology"/>
<evidence type="ECO:0000256" key="5">
    <source>
        <dbReference type="ARBA" id="ARBA00023136"/>
    </source>
</evidence>
<evidence type="ECO:0000313" key="10">
    <source>
        <dbReference type="Proteomes" id="UP001501475"/>
    </source>
</evidence>
<dbReference type="CDD" id="cd04179">
    <property type="entry name" value="DPM_DPG-synthase_like"/>
    <property type="match status" value="1"/>
</dbReference>
<dbReference type="RefSeq" id="WP_344061727.1">
    <property type="nucleotide sequence ID" value="NZ_BAAAPN010000015.1"/>
</dbReference>
<dbReference type="InterPro" id="IPR050256">
    <property type="entry name" value="Glycosyltransferase_2"/>
</dbReference>
<evidence type="ECO:0000259" key="8">
    <source>
        <dbReference type="Pfam" id="PF04138"/>
    </source>
</evidence>
<reference evidence="9 10" key="1">
    <citation type="journal article" date="2019" name="Int. J. Syst. Evol. Microbiol.">
        <title>The Global Catalogue of Microorganisms (GCM) 10K type strain sequencing project: providing services to taxonomists for standard genome sequencing and annotation.</title>
        <authorList>
            <consortium name="The Broad Institute Genomics Platform"/>
            <consortium name="The Broad Institute Genome Sequencing Center for Infectious Disease"/>
            <person name="Wu L."/>
            <person name="Ma J."/>
        </authorList>
    </citation>
    <scope>NUCLEOTIDE SEQUENCE [LARGE SCALE GENOMIC DNA]</scope>
    <source>
        <strain evidence="9 10">JCM 15591</strain>
    </source>
</reference>
<feature type="transmembrane region" description="Helical" evidence="6">
    <location>
        <begin position="217"/>
        <end position="239"/>
    </location>
</feature>
<accession>A0ABN2K3L5</accession>
<evidence type="ECO:0000256" key="6">
    <source>
        <dbReference type="SAM" id="Phobius"/>
    </source>
</evidence>
<evidence type="ECO:0000313" key="9">
    <source>
        <dbReference type="EMBL" id="GAA1747653.1"/>
    </source>
</evidence>